<dbReference type="AlphaFoldDB" id="A0A835TJ64"/>
<reference evidence="3 4" key="1">
    <citation type="submission" date="2020-10" db="EMBL/GenBank/DDBJ databases">
        <title>Plant Genome Project.</title>
        <authorList>
            <person name="Zhang R.-G."/>
        </authorList>
    </citation>
    <scope>NUCLEOTIDE SEQUENCE [LARGE SCALE GENOMIC DNA]</scope>
    <source>
        <strain evidence="3">FAFU-HL-1</strain>
        <tissue evidence="3">Leaf</tissue>
    </source>
</reference>
<feature type="compositionally biased region" description="Polar residues" evidence="2">
    <location>
        <begin position="328"/>
        <end position="340"/>
    </location>
</feature>
<sequence>MNKNFSKTYRDVRIGMNTSPLNEAADGNGMNPFPIGQCLSPLPGESPTAHTKLKRKAPVTPEDREKKREADRAYRRRCKEEKMNTVQNLSVLTEENKKLKRENDFFKGELEVKKMVQSQKDDMITLLQNELGQLKAQLQSQNVVVEVLSQQVASIENNMDPQHENKRLKLEMDLLIKKINNNDDYLNLIQLLSKNIKQEQEKKNLHLIIDALSCLLLLNFSKRNAPNMWTLDGPNNQTIDYISAQPEDFQAKNRADTNTEINGDGHQRFNHLSAPPGFYFEVNHNNHQALDSLQVQPGSSDSSSNKATTDLEMNDKSHQTFDYMSAQQGSFQAPETNCPNNRRRKSPEGFDLPKSEKKRMADKAYREKCKARPIISLRDSTEEREITKAENNSLKTEINRLKEESDRKDHALKSQEEEIKHLQQKVRQLEGSLGQQNIVVEVLTAQLGRSQNIDLQRENTLLKSRLDQLTSCANNKDNSVILHLQETNKQLHRDKRTHEKIGQS</sequence>
<evidence type="ECO:0000256" key="2">
    <source>
        <dbReference type="SAM" id="MobiDB-lite"/>
    </source>
</evidence>
<feature type="compositionally biased region" description="Basic and acidic residues" evidence="2">
    <location>
        <begin position="61"/>
        <end position="73"/>
    </location>
</feature>
<protein>
    <recommendedName>
        <fullName evidence="5">BZIP domain-containing protein</fullName>
    </recommendedName>
</protein>
<feature type="coiled-coil region" evidence="1">
    <location>
        <begin position="82"/>
        <end position="109"/>
    </location>
</feature>
<evidence type="ECO:0000313" key="4">
    <source>
        <dbReference type="Proteomes" id="UP000657918"/>
    </source>
</evidence>
<name>A0A835TJ64_9ROSI</name>
<evidence type="ECO:0000256" key="1">
    <source>
        <dbReference type="SAM" id="Coils"/>
    </source>
</evidence>
<dbReference type="OrthoDB" id="828843at2759"/>
<feature type="coiled-coil region" evidence="1">
    <location>
        <begin position="377"/>
        <end position="432"/>
    </location>
</feature>
<feature type="region of interest" description="Disordered" evidence="2">
    <location>
        <begin position="328"/>
        <end position="365"/>
    </location>
</feature>
<keyword evidence="1" id="KW-0175">Coiled coil</keyword>
<proteinExistence type="predicted"/>
<gene>
    <name evidence="3" type="ORF">SADUNF_Sadunf01G0056600</name>
</gene>
<evidence type="ECO:0000313" key="3">
    <source>
        <dbReference type="EMBL" id="KAF9689100.1"/>
    </source>
</evidence>
<dbReference type="EMBL" id="JADGMS010000001">
    <property type="protein sequence ID" value="KAF9689100.1"/>
    <property type="molecule type" value="Genomic_DNA"/>
</dbReference>
<dbReference type="Proteomes" id="UP000657918">
    <property type="component" value="Unassembled WGS sequence"/>
</dbReference>
<accession>A0A835TJ64</accession>
<keyword evidence="4" id="KW-1185">Reference proteome</keyword>
<feature type="region of interest" description="Disordered" evidence="2">
    <location>
        <begin position="20"/>
        <end position="73"/>
    </location>
</feature>
<evidence type="ECO:0008006" key="5">
    <source>
        <dbReference type="Google" id="ProtNLM"/>
    </source>
</evidence>
<feature type="compositionally biased region" description="Basic and acidic residues" evidence="2">
    <location>
        <begin position="346"/>
        <end position="365"/>
    </location>
</feature>
<organism evidence="3 4">
    <name type="scientific">Salix dunnii</name>
    <dbReference type="NCBI Taxonomy" id="1413687"/>
    <lineage>
        <taxon>Eukaryota</taxon>
        <taxon>Viridiplantae</taxon>
        <taxon>Streptophyta</taxon>
        <taxon>Embryophyta</taxon>
        <taxon>Tracheophyta</taxon>
        <taxon>Spermatophyta</taxon>
        <taxon>Magnoliopsida</taxon>
        <taxon>eudicotyledons</taxon>
        <taxon>Gunneridae</taxon>
        <taxon>Pentapetalae</taxon>
        <taxon>rosids</taxon>
        <taxon>fabids</taxon>
        <taxon>Malpighiales</taxon>
        <taxon>Salicaceae</taxon>
        <taxon>Saliceae</taxon>
        <taxon>Salix</taxon>
    </lineage>
</organism>
<comment type="caution">
    <text evidence="3">The sequence shown here is derived from an EMBL/GenBank/DDBJ whole genome shotgun (WGS) entry which is preliminary data.</text>
</comment>